<dbReference type="AlphaFoldDB" id="A0A6M8HMI9"/>
<protein>
    <submittedName>
        <fullName evidence="3">Efflux transporter outer membrane subunit</fullName>
    </submittedName>
</protein>
<dbReference type="PANTHER" id="PTHR30203:SF33">
    <property type="entry name" value="BLR4455 PROTEIN"/>
    <property type="match status" value="1"/>
</dbReference>
<keyword evidence="2" id="KW-0472">Membrane</keyword>
<evidence type="ECO:0000256" key="1">
    <source>
        <dbReference type="ARBA" id="ARBA00007613"/>
    </source>
</evidence>
<dbReference type="InterPro" id="IPR003423">
    <property type="entry name" value="OMP_efflux"/>
</dbReference>
<keyword evidence="2" id="KW-0732">Signal</keyword>
<dbReference type="RefSeq" id="WP_171834550.1">
    <property type="nucleotide sequence ID" value="NZ_CP053708.1"/>
</dbReference>
<accession>A0A6M8HMI9</accession>
<keyword evidence="2" id="KW-0449">Lipoprotein</keyword>
<dbReference type="PANTHER" id="PTHR30203">
    <property type="entry name" value="OUTER MEMBRANE CATION EFFLUX PROTEIN"/>
    <property type="match status" value="1"/>
</dbReference>
<feature type="signal peptide" evidence="2">
    <location>
        <begin position="1"/>
        <end position="25"/>
    </location>
</feature>
<keyword evidence="4" id="KW-1185">Reference proteome</keyword>
<organism evidence="3 4">
    <name type="scientific">Lichenicola cladoniae</name>
    <dbReference type="NCBI Taxonomy" id="1484109"/>
    <lineage>
        <taxon>Bacteria</taxon>
        <taxon>Pseudomonadati</taxon>
        <taxon>Pseudomonadota</taxon>
        <taxon>Alphaproteobacteria</taxon>
        <taxon>Acetobacterales</taxon>
        <taxon>Acetobacteraceae</taxon>
        <taxon>Lichenicola</taxon>
    </lineage>
</organism>
<dbReference type="Proteomes" id="UP000500767">
    <property type="component" value="Chromosome"/>
</dbReference>
<dbReference type="GO" id="GO:0005886">
    <property type="term" value="C:plasma membrane"/>
    <property type="evidence" value="ECO:0007669"/>
    <property type="project" value="UniProtKB-SubCell"/>
</dbReference>
<dbReference type="Gene3D" id="2.20.200.10">
    <property type="entry name" value="Outer membrane efflux proteins (OEP)"/>
    <property type="match status" value="1"/>
</dbReference>
<reference evidence="3 4" key="1">
    <citation type="journal article" date="2014" name="World J. Microbiol. Biotechnol.">
        <title>Biodiversity and physiological characteristics of Antarctic and Arctic lichens-associated bacteria.</title>
        <authorList>
            <person name="Lee Y.M."/>
            <person name="Kim E.H."/>
            <person name="Lee H.K."/>
            <person name="Hong S.G."/>
        </authorList>
    </citation>
    <scope>NUCLEOTIDE SEQUENCE [LARGE SCALE GENOMIC DNA]</scope>
    <source>
        <strain evidence="3 4">PAMC 26569</strain>
    </source>
</reference>
<name>A0A6M8HMI9_9PROT</name>
<keyword evidence="2" id="KW-1134">Transmembrane beta strand</keyword>
<dbReference type="Pfam" id="PF02321">
    <property type="entry name" value="OEP"/>
    <property type="match status" value="2"/>
</dbReference>
<feature type="chain" id="PRO_5027162453" evidence="2">
    <location>
        <begin position="26"/>
        <end position="496"/>
    </location>
</feature>
<proteinExistence type="inferred from homology"/>
<dbReference type="NCBIfam" id="TIGR01845">
    <property type="entry name" value="outer_NodT"/>
    <property type="match status" value="1"/>
</dbReference>
<dbReference type="EMBL" id="CP053708">
    <property type="protein sequence ID" value="QKE89558.1"/>
    <property type="molecule type" value="Genomic_DNA"/>
</dbReference>
<sequence>MKPVSTTRRAAMLIASSLFATTALGGCMVGPDYHRPNAVMAARFKEMTPPPPGWAFADPHYAELPKGAWWTLYNDPVLNGLESQIDISNQTLKASEASYRNARALVDEARAGLFPTIGVTPTATRTGTANITNSTVGVQGTVDWQLDVWGQIRRQVQAQASAAQVSAATLAAARLSIQTTLAIDYFNLRYQDSLQALLDRFVAYYQQAAQITRNSTNAGVSAPSDLLQAETQLATTQAQSVSVGIQRAQYEHAIAVLTGHPPADLSLAPGALTDRIPAIPVTIPSVVLQRRPDIAEGERTMEQQNALIGVAVAAYYPVISLSAAGQYVGDPVGGLFRAANQAWSLGATVAQSLFQGGERTAAVRAARANFDVSVANYRQTVLNAFQNLEDDLSSLRILAIQADAQANAVNLANQAVEVAFNEYTAGTAIYTTVITSQTTALTNAQTALGIQQNRMVASVDLINDLGGGWDASELPSKASLQTDNPFLPSFIQKDRN</sequence>
<evidence type="ECO:0000313" key="4">
    <source>
        <dbReference type="Proteomes" id="UP000500767"/>
    </source>
</evidence>
<gene>
    <name evidence="3" type="ORF">HN018_05415</name>
</gene>
<dbReference type="Gene3D" id="1.20.1600.10">
    <property type="entry name" value="Outer membrane efflux proteins (OEP)"/>
    <property type="match status" value="1"/>
</dbReference>
<keyword evidence="2" id="KW-0812">Transmembrane</keyword>
<dbReference type="PROSITE" id="PS51257">
    <property type="entry name" value="PROKAR_LIPOPROTEIN"/>
    <property type="match status" value="1"/>
</dbReference>
<dbReference type="SUPFAM" id="SSF56954">
    <property type="entry name" value="Outer membrane efflux proteins (OEP)"/>
    <property type="match status" value="1"/>
</dbReference>
<dbReference type="GO" id="GO:0015562">
    <property type="term" value="F:efflux transmembrane transporter activity"/>
    <property type="evidence" value="ECO:0007669"/>
    <property type="project" value="InterPro"/>
</dbReference>
<evidence type="ECO:0000313" key="3">
    <source>
        <dbReference type="EMBL" id="QKE89558.1"/>
    </source>
</evidence>
<comment type="subcellular location">
    <subcellularLocation>
        <location evidence="2">Cell membrane</location>
        <topology evidence="2">Lipid-anchor</topology>
    </subcellularLocation>
</comment>
<dbReference type="KEGG" id="lck:HN018_05415"/>
<comment type="similarity">
    <text evidence="1 2">Belongs to the outer membrane factor (OMF) (TC 1.B.17) family.</text>
</comment>
<keyword evidence="2" id="KW-0564">Palmitate</keyword>
<dbReference type="InterPro" id="IPR010131">
    <property type="entry name" value="MdtP/NodT-like"/>
</dbReference>
<evidence type="ECO:0000256" key="2">
    <source>
        <dbReference type="RuleBase" id="RU362097"/>
    </source>
</evidence>